<feature type="region of interest" description="Disordered" evidence="1">
    <location>
        <begin position="1"/>
        <end position="20"/>
    </location>
</feature>
<feature type="domain" description="NADP-dependent oxidoreductase" evidence="2">
    <location>
        <begin position="33"/>
        <end position="331"/>
    </location>
</feature>
<organism evidence="3 4">
    <name type="scientific">Promicromonospora soli</name>
    <dbReference type="NCBI Taxonomy" id="2035533"/>
    <lineage>
        <taxon>Bacteria</taxon>
        <taxon>Bacillati</taxon>
        <taxon>Actinomycetota</taxon>
        <taxon>Actinomycetes</taxon>
        <taxon>Micrococcales</taxon>
        <taxon>Promicromonosporaceae</taxon>
        <taxon>Promicromonospora</taxon>
    </lineage>
</organism>
<dbReference type="InterPro" id="IPR023210">
    <property type="entry name" value="NADP_OxRdtase_dom"/>
</dbReference>
<comment type="caution">
    <text evidence="3">The sequence shown here is derived from an EMBL/GenBank/DDBJ whole genome shotgun (WGS) entry which is preliminary data.</text>
</comment>
<gene>
    <name evidence="3" type="ORF">GCM10017772_03550</name>
</gene>
<proteinExistence type="predicted"/>
<reference evidence="3" key="1">
    <citation type="journal article" date="2014" name="Int. J. Syst. Evol. Microbiol.">
        <title>Complete genome sequence of Corynebacterium casei LMG S-19264T (=DSM 44701T), isolated from a smear-ripened cheese.</title>
        <authorList>
            <consortium name="US DOE Joint Genome Institute (JGI-PGF)"/>
            <person name="Walter F."/>
            <person name="Albersmeier A."/>
            <person name="Kalinowski J."/>
            <person name="Ruckert C."/>
        </authorList>
    </citation>
    <scope>NUCLEOTIDE SEQUENCE</scope>
    <source>
        <strain evidence="3">CGMCC 4.7398</strain>
    </source>
</reference>
<evidence type="ECO:0000259" key="2">
    <source>
        <dbReference type="Pfam" id="PF00248"/>
    </source>
</evidence>
<dbReference type="SUPFAM" id="SSF51430">
    <property type="entry name" value="NAD(P)-linked oxidoreductase"/>
    <property type="match status" value="1"/>
</dbReference>
<evidence type="ECO:0000313" key="4">
    <source>
        <dbReference type="Proteomes" id="UP000627369"/>
    </source>
</evidence>
<evidence type="ECO:0000256" key="1">
    <source>
        <dbReference type="SAM" id="MobiDB-lite"/>
    </source>
</evidence>
<dbReference type="CDD" id="cd19152">
    <property type="entry name" value="AKR_AKR15A"/>
    <property type="match status" value="1"/>
</dbReference>
<dbReference type="Proteomes" id="UP000627369">
    <property type="component" value="Unassembled WGS sequence"/>
</dbReference>
<dbReference type="PANTHER" id="PTHR42686:SF1">
    <property type="entry name" value="GH17980P-RELATED"/>
    <property type="match status" value="1"/>
</dbReference>
<sequence length="345" mass="37016">MPESAVPESAVPESTAPELDRREVGRTGLRLTELGFGAASIGNLFRATSDDEARGAVERAWERGIRSFDVAPHYGLGLAERRLGAVLRRYDRDEYVLSTKVGRLIEPNPHPTELDDDGFVVPGDLHRVWDFSADGVRRSIDDSLSRLGVDRIDIAYAHDPDQCRPDAARTGLESLRQLRDEGVVKAIGVGTNSTSQLADLLDDGLIDVVMLAGRHTLLEQGALDSVLEPARRAGAAVVAVGVFYSGLLFRKARVPGASYEYSGSPEALVAKSERIEAVCADHGVALAEAALAFPLLHHAVVNVTLGMRDAEQVDTNVALAEAVVPDALWQDLAAQGLVDERAVAS</sequence>
<dbReference type="Gene3D" id="3.20.20.100">
    <property type="entry name" value="NADP-dependent oxidoreductase domain"/>
    <property type="match status" value="1"/>
</dbReference>
<dbReference type="GO" id="GO:0016491">
    <property type="term" value="F:oxidoreductase activity"/>
    <property type="evidence" value="ECO:0007669"/>
    <property type="project" value="InterPro"/>
</dbReference>
<dbReference type="PANTHER" id="PTHR42686">
    <property type="entry name" value="GH17980P-RELATED"/>
    <property type="match status" value="1"/>
</dbReference>
<keyword evidence="4" id="KW-1185">Reference proteome</keyword>
<reference evidence="3" key="2">
    <citation type="submission" date="2020-09" db="EMBL/GenBank/DDBJ databases">
        <authorList>
            <person name="Sun Q."/>
            <person name="Zhou Y."/>
        </authorList>
    </citation>
    <scope>NUCLEOTIDE SEQUENCE</scope>
    <source>
        <strain evidence="3">CGMCC 4.7398</strain>
    </source>
</reference>
<dbReference type="InterPro" id="IPR020471">
    <property type="entry name" value="AKR"/>
</dbReference>
<dbReference type="PRINTS" id="PR00069">
    <property type="entry name" value="ALDKETRDTASE"/>
</dbReference>
<evidence type="ECO:0000313" key="3">
    <source>
        <dbReference type="EMBL" id="GHH65391.1"/>
    </source>
</evidence>
<dbReference type="EMBL" id="BNAS01000001">
    <property type="protein sequence ID" value="GHH65391.1"/>
    <property type="molecule type" value="Genomic_DNA"/>
</dbReference>
<dbReference type="GO" id="GO:0005829">
    <property type="term" value="C:cytosol"/>
    <property type="evidence" value="ECO:0007669"/>
    <property type="project" value="TreeGrafter"/>
</dbReference>
<protein>
    <submittedName>
        <fullName evidence="3">Oxidoreductase</fullName>
    </submittedName>
</protein>
<dbReference type="InterPro" id="IPR036812">
    <property type="entry name" value="NAD(P)_OxRdtase_dom_sf"/>
</dbReference>
<dbReference type="AlphaFoldDB" id="A0A919FHS1"/>
<dbReference type="Pfam" id="PF00248">
    <property type="entry name" value="Aldo_ket_red"/>
    <property type="match status" value="1"/>
</dbReference>
<name>A0A919FHS1_9MICO</name>
<accession>A0A919FHS1</accession>